<dbReference type="Pfam" id="PF04082">
    <property type="entry name" value="Fungal_trans"/>
    <property type="match status" value="1"/>
</dbReference>
<dbReference type="AlphaFoldDB" id="A0A0B8N3A7"/>
<evidence type="ECO:0000256" key="3">
    <source>
        <dbReference type="ARBA" id="ARBA00023242"/>
    </source>
</evidence>
<dbReference type="InterPro" id="IPR007219">
    <property type="entry name" value="XnlR_reg_dom"/>
</dbReference>
<sequence>MDNSQLFYGPSSNFAFLQQLHRSILLRSQQSHGYSQDFHESGRGLDMFMQRNVFFGVPLRAEPGNTPLSDIQSQMMPKTLATAFLDNFKTSSLHILPFFNAGALDELLDCLYSTQPDPPLQPHRRVLFLMVLAIGALSSTWTELADILFSQAKQEAITSEDSVTLSAIQFSILVTDYQLNMGRPNSAYLHVGHACRKAFALGLNTASGSALLHEEEELEERRTTLWCLYFYEQWVALTVGRKSMMREADVLLPYPEKQTSLVNLCRSASIIEEAVEAIYSRKSESLRNLYTTTQGIYRKLRQHTDIEGFGSATVVQYNSPSEAMSTLMLHNIYFHVVHTMFRPFLVAESAIQGGETAELWLRQACRNATDAAADSIAFVSSMFHNIDVSKVRRYDAFCIEASCSILLHDSLRHPSKHPNNLVYIRMALDCLRAMTDDEPITNVAHSIERILSVVEQTISGKDEISTSTPLFEASMPVPPHHQQHNNTHQRNILFPSLGQSSSREDFIFLSNRQFQATNYPLPESQGTSEVAAGRVANLDSRLNFDVLATDLSTYFPLDIYMDQN</sequence>
<feature type="domain" description="Xylanolytic transcriptional activator regulatory" evidence="4">
    <location>
        <begin position="187"/>
        <end position="261"/>
    </location>
</feature>
<keyword evidence="1" id="KW-0805">Transcription regulation</keyword>
<dbReference type="Proteomes" id="UP000053095">
    <property type="component" value="Unassembled WGS sequence"/>
</dbReference>
<name>A0A0B8N3A7_TALPI</name>
<evidence type="ECO:0000256" key="1">
    <source>
        <dbReference type="ARBA" id="ARBA00023015"/>
    </source>
</evidence>
<dbReference type="CDD" id="cd12148">
    <property type="entry name" value="fungal_TF_MHR"/>
    <property type="match status" value="1"/>
</dbReference>
<dbReference type="GO" id="GO:0003677">
    <property type="term" value="F:DNA binding"/>
    <property type="evidence" value="ECO:0007669"/>
    <property type="project" value="InterPro"/>
</dbReference>
<keyword evidence="3" id="KW-0539">Nucleus</keyword>
<proteinExistence type="predicted"/>
<keyword evidence="6" id="KW-1185">Reference proteome</keyword>
<dbReference type="PANTHER" id="PTHR47424">
    <property type="entry name" value="REGULATORY PROTEIN GAL4"/>
    <property type="match status" value="1"/>
</dbReference>
<dbReference type="SMART" id="SM00906">
    <property type="entry name" value="Fungal_trans"/>
    <property type="match status" value="1"/>
</dbReference>
<dbReference type="InterPro" id="IPR051127">
    <property type="entry name" value="Fungal_SecMet_Regulators"/>
</dbReference>
<keyword evidence="2" id="KW-0804">Transcription</keyword>
<dbReference type="GO" id="GO:0008270">
    <property type="term" value="F:zinc ion binding"/>
    <property type="evidence" value="ECO:0007669"/>
    <property type="project" value="InterPro"/>
</dbReference>
<evidence type="ECO:0000313" key="6">
    <source>
        <dbReference type="Proteomes" id="UP000053095"/>
    </source>
</evidence>
<dbReference type="PANTHER" id="PTHR47424:SF14">
    <property type="entry name" value="ZINC FINGER PROTEIN GRT1"/>
    <property type="match status" value="1"/>
</dbReference>
<dbReference type="EMBL" id="DF933819">
    <property type="protein sequence ID" value="GAM37343.1"/>
    <property type="molecule type" value="Genomic_DNA"/>
</dbReference>
<reference evidence="6" key="1">
    <citation type="journal article" date="2015" name="Genome Announc.">
        <title>Draft genome sequence of Talaromyces cellulolyticus strain Y-94, a source of lignocellulosic biomass-degrading enzymes.</title>
        <authorList>
            <person name="Fujii T."/>
            <person name="Koike H."/>
            <person name="Sawayama S."/>
            <person name="Yano S."/>
            <person name="Inoue H."/>
        </authorList>
    </citation>
    <scope>NUCLEOTIDE SEQUENCE [LARGE SCALE GENOMIC DNA]</scope>
    <source>
        <strain evidence="6">Y-94</strain>
    </source>
</reference>
<protein>
    <recommendedName>
        <fullName evidence="4">Xylanolytic transcriptional activator regulatory domain-containing protein</fullName>
    </recommendedName>
</protein>
<evidence type="ECO:0000259" key="4">
    <source>
        <dbReference type="SMART" id="SM00906"/>
    </source>
</evidence>
<evidence type="ECO:0000256" key="2">
    <source>
        <dbReference type="ARBA" id="ARBA00023163"/>
    </source>
</evidence>
<organism evidence="5 6">
    <name type="scientific">Talaromyces pinophilus</name>
    <name type="common">Penicillium pinophilum</name>
    <dbReference type="NCBI Taxonomy" id="128442"/>
    <lineage>
        <taxon>Eukaryota</taxon>
        <taxon>Fungi</taxon>
        <taxon>Dikarya</taxon>
        <taxon>Ascomycota</taxon>
        <taxon>Pezizomycotina</taxon>
        <taxon>Eurotiomycetes</taxon>
        <taxon>Eurotiomycetidae</taxon>
        <taxon>Eurotiales</taxon>
        <taxon>Trichocomaceae</taxon>
        <taxon>Talaromyces</taxon>
        <taxon>Talaromyces sect. Talaromyces</taxon>
    </lineage>
</organism>
<evidence type="ECO:0000313" key="5">
    <source>
        <dbReference type="EMBL" id="GAM37343.1"/>
    </source>
</evidence>
<accession>A0A0B8N3A7</accession>
<gene>
    <name evidence="5" type="ORF">TCE0_023f07188</name>
</gene>
<dbReference type="GO" id="GO:0006351">
    <property type="term" value="P:DNA-templated transcription"/>
    <property type="evidence" value="ECO:0007669"/>
    <property type="project" value="InterPro"/>
</dbReference>